<feature type="transmembrane region" description="Helical" evidence="1">
    <location>
        <begin position="51"/>
        <end position="70"/>
    </location>
</feature>
<name>A0A448ZWW3_METOS</name>
<gene>
    <name evidence="2" type="ORF">NCTC10112_00396</name>
</gene>
<evidence type="ECO:0000256" key="1">
    <source>
        <dbReference type="SAM" id="Phobius"/>
    </source>
</evidence>
<sequence>MFFNVEKFNNNFELTIFVNLLIYSLILFSVPLLFMGLLSCFKIKINKKATIYMYAFSTGMFLIIGAAGFIKEGYIGLETWFHDSSAIGGYQYTGGNVRIEQAFIAIIVLVTAFLGLGIVILSKYLIAKKSKNVELHKDHAEHGHSDHIISFNDIDNPKAAWVAILMMLSHRIIDGLVLGISVYQLTANGINKANLGLIITFNIHLLLEVVLIYYRQLQYGEKKGKAILFNFVTLLLIVPIMFIGAFLGKYINKVGWLMPSWEIFGGVIIVFMAIVELVPEFIHFRNEDRKTIFTTLTLLALGIILTLIMLSFHTHSQVSSSIKFDPNLKILKEDIKLWKRFHF</sequence>
<keyword evidence="3" id="KW-1185">Reference proteome</keyword>
<feature type="transmembrane region" description="Helical" evidence="1">
    <location>
        <begin position="159"/>
        <end position="183"/>
    </location>
</feature>
<dbReference type="Proteomes" id="UP000290482">
    <property type="component" value="Chromosome"/>
</dbReference>
<evidence type="ECO:0000313" key="3">
    <source>
        <dbReference type="Proteomes" id="UP000290482"/>
    </source>
</evidence>
<feature type="transmembrane region" description="Helical" evidence="1">
    <location>
        <begin position="102"/>
        <end position="121"/>
    </location>
</feature>
<keyword evidence="1" id="KW-0472">Membrane</keyword>
<feature type="transmembrane region" description="Helical" evidence="1">
    <location>
        <begin position="260"/>
        <end position="279"/>
    </location>
</feature>
<proteinExistence type="predicted"/>
<organism evidence="2 3">
    <name type="scientific">Metamycoplasma orale</name>
    <name type="common">Mycoplasma orale</name>
    <dbReference type="NCBI Taxonomy" id="2121"/>
    <lineage>
        <taxon>Bacteria</taxon>
        <taxon>Bacillati</taxon>
        <taxon>Mycoplasmatota</taxon>
        <taxon>Mycoplasmoidales</taxon>
        <taxon>Metamycoplasmataceae</taxon>
        <taxon>Metamycoplasma</taxon>
    </lineage>
</organism>
<dbReference type="RefSeq" id="WP_022936039.1">
    <property type="nucleotide sequence ID" value="NZ_LR214940.1"/>
</dbReference>
<feature type="transmembrane region" description="Helical" evidence="1">
    <location>
        <begin position="291"/>
        <end position="312"/>
    </location>
</feature>
<feature type="transmembrane region" description="Helical" evidence="1">
    <location>
        <begin position="20"/>
        <end position="39"/>
    </location>
</feature>
<dbReference type="EMBL" id="LR214940">
    <property type="protein sequence ID" value="VEU55752.1"/>
    <property type="molecule type" value="Genomic_DNA"/>
</dbReference>
<evidence type="ECO:0000313" key="2">
    <source>
        <dbReference type="EMBL" id="VEU55752.1"/>
    </source>
</evidence>
<reference evidence="2 3" key="1">
    <citation type="submission" date="2019-01" db="EMBL/GenBank/DDBJ databases">
        <authorList>
            <consortium name="Pathogen Informatics"/>
        </authorList>
    </citation>
    <scope>NUCLEOTIDE SEQUENCE [LARGE SCALE GENOMIC DNA]</scope>
    <source>
        <strain evidence="2 3">NCTC10112</strain>
    </source>
</reference>
<feature type="transmembrane region" description="Helical" evidence="1">
    <location>
        <begin position="195"/>
        <end position="214"/>
    </location>
</feature>
<accession>A0A448ZWW3</accession>
<dbReference type="KEGG" id="mob:NCTC10112_00396"/>
<evidence type="ECO:0008006" key="4">
    <source>
        <dbReference type="Google" id="ProtNLM"/>
    </source>
</evidence>
<keyword evidence="1" id="KW-1133">Transmembrane helix</keyword>
<protein>
    <recommendedName>
        <fullName evidence="4">ZIP Zinc transporter</fullName>
    </recommendedName>
</protein>
<keyword evidence="1" id="KW-0812">Transmembrane</keyword>
<feature type="transmembrane region" description="Helical" evidence="1">
    <location>
        <begin position="226"/>
        <end position="248"/>
    </location>
</feature>
<dbReference type="AlphaFoldDB" id="A0A448ZWW3"/>